<sequence>MGRSAVLQDQVSPLPSLRKPWFKNAIYCDNENWSLTYSGSSWRVDRFDYRENGRLITFSGEGAAGQMDLFLPPSLAWEDAPSQSIDEATQNVILRRITGALQWAGFKVGFFEITPKNHRPS</sequence>
<dbReference type="AlphaFoldDB" id="A0AAU7ZKR6"/>
<dbReference type="EMBL" id="CP132942">
    <property type="protein sequence ID" value="XCB31784.1"/>
    <property type="molecule type" value="Genomic_DNA"/>
</dbReference>
<gene>
    <name evidence="1" type="ORF">RBB77_15170</name>
</gene>
<dbReference type="RefSeq" id="WP_353062626.1">
    <property type="nucleotide sequence ID" value="NZ_CP132942.1"/>
</dbReference>
<accession>A0AAU7ZKR6</accession>
<evidence type="ECO:0000313" key="1">
    <source>
        <dbReference type="EMBL" id="XCB31784.1"/>
    </source>
</evidence>
<name>A0AAU7ZKR6_9BACT</name>
<dbReference type="KEGG" id="tpsc:RBB77_15170"/>
<reference evidence="1" key="2">
    <citation type="journal article" date="2024" name="Environ. Microbiol.">
        <title>Genome analysis and description of Tunturibacter gen. nov. expands the diversity of Terriglobia in tundra soils.</title>
        <authorList>
            <person name="Messyasz A."/>
            <person name="Mannisto M.K."/>
            <person name="Kerkhof L.J."/>
            <person name="Haggblom M.M."/>
        </authorList>
    </citation>
    <scope>NUCLEOTIDE SEQUENCE</scope>
    <source>
        <strain evidence="1">X5P6</strain>
    </source>
</reference>
<protein>
    <submittedName>
        <fullName evidence="1">Uncharacterized protein</fullName>
    </submittedName>
</protein>
<proteinExistence type="predicted"/>
<organism evidence="1">
    <name type="scientific">Tunturiibacter psychrotolerans</name>
    <dbReference type="NCBI Taxonomy" id="3069686"/>
    <lineage>
        <taxon>Bacteria</taxon>
        <taxon>Pseudomonadati</taxon>
        <taxon>Acidobacteriota</taxon>
        <taxon>Terriglobia</taxon>
        <taxon>Terriglobales</taxon>
        <taxon>Acidobacteriaceae</taxon>
        <taxon>Tunturiibacter</taxon>
    </lineage>
</organism>
<reference evidence="1" key="1">
    <citation type="submission" date="2023-08" db="EMBL/GenBank/DDBJ databases">
        <authorList>
            <person name="Messyasz A."/>
            <person name="Mannisto M.K."/>
            <person name="Kerkhof L.J."/>
            <person name="Haggblom M."/>
        </authorList>
    </citation>
    <scope>NUCLEOTIDE SEQUENCE</scope>
    <source>
        <strain evidence="1">X5P6</strain>
    </source>
</reference>